<keyword evidence="5 14" id="KW-0436">Ligase</keyword>
<dbReference type="NCBIfam" id="TIGR01082">
    <property type="entry name" value="murC"/>
    <property type="match status" value="1"/>
</dbReference>
<dbReference type="Pfam" id="PF01225">
    <property type="entry name" value="Mur_ligase"/>
    <property type="match status" value="1"/>
</dbReference>
<dbReference type="EMBL" id="CAADFR010000020">
    <property type="protein sequence ID" value="VFK38039.1"/>
    <property type="molecule type" value="Genomic_DNA"/>
</dbReference>
<dbReference type="FunFam" id="3.40.1190.10:FF:000001">
    <property type="entry name" value="UDP-N-acetylmuramate--L-alanine ligase"/>
    <property type="match status" value="1"/>
</dbReference>
<gene>
    <name evidence="14" type="primary">murC</name>
    <name evidence="21" type="ORF">BECKSD772D_GA0070982_11452</name>
    <name evidence="20" type="ORF">BECKSD772E_GA0070983_101930</name>
    <name evidence="19" type="ORF">BECKSD772F_GA0070984_102030</name>
</gene>
<evidence type="ECO:0000313" key="19">
    <source>
        <dbReference type="EMBL" id="VFK38039.1"/>
    </source>
</evidence>
<keyword evidence="7 14" id="KW-0547">Nucleotide-binding</keyword>
<dbReference type="HAMAP" id="MF_00046">
    <property type="entry name" value="MurC"/>
    <property type="match status" value="1"/>
</dbReference>
<keyword evidence="6 14" id="KW-0132">Cell division</keyword>
<evidence type="ECO:0000259" key="18">
    <source>
        <dbReference type="Pfam" id="PF08245"/>
    </source>
</evidence>
<keyword evidence="4 14" id="KW-0963">Cytoplasm</keyword>
<comment type="function">
    <text evidence="14">Cell wall formation.</text>
</comment>
<keyword evidence="9 14" id="KW-0133">Cell shape</keyword>
<comment type="similarity">
    <text evidence="14">Belongs to the MurCDEF family.</text>
</comment>
<evidence type="ECO:0000256" key="15">
    <source>
        <dbReference type="SAM" id="Phobius"/>
    </source>
</evidence>
<dbReference type="GO" id="GO:0051301">
    <property type="term" value="P:cell division"/>
    <property type="evidence" value="ECO:0007669"/>
    <property type="project" value="UniProtKB-KW"/>
</dbReference>
<evidence type="ECO:0000256" key="6">
    <source>
        <dbReference type="ARBA" id="ARBA00022618"/>
    </source>
</evidence>
<evidence type="ECO:0000256" key="12">
    <source>
        <dbReference type="ARBA" id="ARBA00023316"/>
    </source>
</evidence>
<feature type="transmembrane region" description="Helical" evidence="15">
    <location>
        <begin position="20"/>
        <end position="42"/>
    </location>
</feature>
<dbReference type="SUPFAM" id="SSF53623">
    <property type="entry name" value="MurD-like peptide ligases, catalytic domain"/>
    <property type="match status" value="1"/>
</dbReference>
<dbReference type="InterPro" id="IPR013221">
    <property type="entry name" value="Mur_ligase_cen"/>
</dbReference>
<dbReference type="InterPro" id="IPR036615">
    <property type="entry name" value="Mur_ligase_C_dom_sf"/>
</dbReference>
<name>A0A451BQW4_9GAMM</name>
<evidence type="ECO:0000256" key="9">
    <source>
        <dbReference type="ARBA" id="ARBA00022960"/>
    </source>
</evidence>
<dbReference type="GO" id="GO:0005737">
    <property type="term" value="C:cytoplasm"/>
    <property type="evidence" value="ECO:0007669"/>
    <property type="project" value="UniProtKB-SubCell"/>
</dbReference>
<evidence type="ECO:0000313" key="21">
    <source>
        <dbReference type="EMBL" id="VFK80711.1"/>
    </source>
</evidence>
<dbReference type="GO" id="GO:0009252">
    <property type="term" value="P:peptidoglycan biosynthetic process"/>
    <property type="evidence" value="ECO:0007669"/>
    <property type="project" value="UniProtKB-UniRule"/>
</dbReference>
<evidence type="ECO:0000256" key="2">
    <source>
        <dbReference type="ARBA" id="ARBA00004752"/>
    </source>
</evidence>
<dbReference type="EC" id="6.3.2.8" evidence="3 14"/>
<feature type="domain" description="Mur ligase central" evidence="18">
    <location>
        <begin position="122"/>
        <end position="303"/>
    </location>
</feature>
<dbReference type="SUPFAM" id="SSF51984">
    <property type="entry name" value="MurCD N-terminal domain"/>
    <property type="match status" value="1"/>
</dbReference>
<keyword evidence="8 14" id="KW-0067">ATP-binding</keyword>
<dbReference type="EMBL" id="CAADHB010000145">
    <property type="protein sequence ID" value="VFK80711.1"/>
    <property type="molecule type" value="Genomic_DNA"/>
</dbReference>
<dbReference type="PANTHER" id="PTHR43445">
    <property type="entry name" value="UDP-N-ACETYLMURAMATE--L-ALANINE LIGASE-RELATED"/>
    <property type="match status" value="1"/>
</dbReference>
<dbReference type="InterPro" id="IPR005758">
    <property type="entry name" value="UDP-N-AcMur_Ala_ligase_MurC"/>
</dbReference>
<protein>
    <recommendedName>
        <fullName evidence="3 14">UDP-N-acetylmuramate--L-alanine ligase</fullName>
        <ecNumber evidence="3 14">6.3.2.8</ecNumber>
    </recommendedName>
    <alternativeName>
        <fullName evidence="14">UDP-N-acetylmuramoyl-L-alanine synthetase</fullName>
    </alternativeName>
</protein>
<dbReference type="Gene3D" id="3.40.1190.10">
    <property type="entry name" value="Mur-like, catalytic domain"/>
    <property type="match status" value="1"/>
</dbReference>
<evidence type="ECO:0000256" key="4">
    <source>
        <dbReference type="ARBA" id="ARBA00022490"/>
    </source>
</evidence>
<dbReference type="InterPro" id="IPR004101">
    <property type="entry name" value="Mur_ligase_C"/>
</dbReference>
<keyword evidence="15" id="KW-0472">Membrane</keyword>
<evidence type="ECO:0000256" key="3">
    <source>
        <dbReference type="ARBA" id="ARBA00012211"/>
    </source>
</evidence>
<dbReference type="Pfam" id="PF02875">
    <property type="entry name" value="Mur_ligase_C"/>
    <property type="match status" value="1"/>
</dbReference>
<dbReference type="InterPro" id="IPR036565">
    <property type="entry name" value="Mur-like_cat_sf"/>
</dbReference>
<evidence type="ECO:0000256" key="14">
    <source>
        <dbReference type="HAMAP-Rule" id="MF_00046"/>
    </source>
</evidence>
<dbReference type="InterPro" id="IPR050061">
    <property type="entry name" value="MurCDEF_pg_biosynth"/>
</dbReference>
<evidence type="ECO:0000256" key="8">
    <source>
        <dbReference type="ARBA" id="ARBA00022840"/>
    </source>
</evidence>
<evidence type="ECO:0000259" key="16">
    <source>
        <dbReference type="Pfam" id="PF01225"/>
    </source>
</evidence>
<comment type="catalytic activity">
    <reaction evidence="13 14">
        <text>UDP-N-acetyl-alpha-D-muramate + L-alanine + ATP = UDP-N-acetyl-alpha-D-muramoyl-L-alanine + ADP + phosphate + H(+)</text>
        <dbReference type="Rhea" id="RHEA:23372"/>
        <dbReference type="ChEBI" id="CHEBI:15378"/>
        <dbReference type="ChEBI" id="CHEBI:30616"/>
        <dbReference type="ChEBI" id="CHEBI:43474"/>
        <dbReference type="ChEBI" id="CHEBI:57972"/>
        <dbReference type="ChEBI" id="CHEBI:70757"/>
        <dbReference type="ChEBI" id="CHEBI:83898"/>
        <dbReference type="ChEBI" id="CHEBI:456216"/>
        <dbReference type="EC" id="6.3.2.8"/>
    </reaction>
</comment>
<keyword evidence="11 14" id="KW-0131">Cell cycle</keyword>
<dbReference type="GO" id="GO:0071555">
    <property type="term" value="P:cell wall organization"/>
    <property type="evidence" value="ECO:0007669"/>
    <property type="project" value="UniProtKB-KW"/>
</dbReference>
<sequence>MLNFSKESMNHKWMRRIQHIHFVGVGGAGMGGIAEILHTFGYKITGSDILENTMVRHLRKLGISINIGHASRHVDGADVVVVSSAIRDKNIEVIGAYQQSIPVIPRAEMLAELMRFGYGIAVTGTHGKTTVTSLIVSILTEAGLDPTFVIGARLNRAGTHARFGQGRYIVAEADESDKSFLHLNPMMAVVTNIDADHMGTYGGDFACLQHTFLTFLRRLPFYGLVVACVDDSAIRSLISKVSRPMTTFGFSTDADFRADKIQQDGARTMFEVSRPNGKPPLMINLDLPGKHNVLNALAAIAIADELAVPDEIIRDSLARFQGVARRFQLLGEVPIGGQRVLLIDDYAHHPHEIAATIKSVRAGWPTYRLVVAFQPHRYTRTQDLFEDFVHALSEPDVLLLLDIFPAGEPPLPGITGRALYQAVRDYGRLAPIFVENPSSLTEILPNIVKNGDIVLILGAGDISSVAQKLVS</sequence>
<dbReference type="GO" id="GO:0005524">
    <property type="term" value="F:ATP binding"/>
    <property type="evidence" value="ECO:0007669"/>
    <property type="project" value="UniProtKB-UniRule"/>
</dbReference>
<proteinExistence type="inferred from homology"/>
<accession>A0A451BQW4</accession>
<keyword evidence="15" id="KW-0812">Transmembrane</keyword>
<dbReference type="GO" id="GO:0008763">
    <property type="term" value="F:UDP-N-acetylmuramate-L-alanine ligase activity"/>
    <property type="evidence" value="ECO:0007669"/>
    <property type="project" value="UniProtKB-UniRule"/>
</dbReference>
<evidence type="ECO:0000256" key="10">
    <source>
        <dbReference type="ARBA" id="ARBA00022984"/>
    </source>
</evidence>
<feature type="binding site" evidence="14">
    <location>
        <begin position="124"/>
        <end position="130"/>
    </location>
    <ligand>
        <name>ATP</name>
        <dbReference type="ChEBI" id="CHEBI:30616"/>
    </ligand>
</feature>
<dbReference type="Pfam" id="PF08245">
    <property type="entry name" value="Mur_ligase_M"/>
    <property type="match status" value="1"/>
</dbReference>
<keyword evidence="10 14" id="KW-0573">Peptidoglycan synthesis</keyword>
<dbReference type="UniPathway" id="UPA00219"/>
<comment type="pathway">
    <text evidence="2 14">Cell wall biogenesis; peptidoglycan biosynthesis.</text>
</comment>
<dbReference type="GO" id="GO:0008360">
    <property type="term" value="P:regulation of cell shape"/>
    <property type="evidence" value="ECO:0007669"/>
    <property type="project" value="UniProtKB-KW"/>
</dbReference>
<feature type="domain" description="Mur ligase C-terminal" evidence="17">
    <location>
        <begin position="325"/>
        <end position="460"/>
    </location>
</feature>
<evidence type="ECO:0000256" key="1">
    <source>
        <dbReference type="ARBA" id="ARBA00004496"/>
    </source>
</evidence>
<evidence type="ECO:0000256" key="5">
    <source>
        <dbReference type="ARBA" id="ARBA00022598"/>
    </source>
</evidence>
<dbReference type="Gene3D" id="3.40.50.720">
    <property type="entry name" value="NAD(P)-binding Rossmann-like Domain"/>
    <property type="match status" value="1"/>
</dbReference>
<evidence type="ECO:0000313" key="20">
    <source>
        <dbReference type="EMBL" id="VFK42765.1"/>
    </source>
</evidence>
<dbReference type="PANTHER" id="PTHR43445:SF3">
    <property type="entry name" value="UDP-N-ACETYLMURAMATE--L-ALANINE LIGASE"/>
    <property type="match status" value="1"/>
</dbReference>
<keyword evidence="15" id="KW-1133">Transmembrane helix</keyword>
<comment type="subcellular location">
    <subcellularLocation>
        <location evidence="1 14">Cytoplasm</location>
    </subcellularLocation>
</comment>
<dbReference type="EMBL" id="CAADFU010000019">
    <property type="protein sequence ID" value="VFK42765.1"/>
    <property type="molecule type" value="Genomic_DNA"/>
</dbReference>
<dbReference type="AlphaFoldDB" id="A0A451BQW4"/>
<dbReference type="SUPFAM" id="SSF53244">
    <property type="entry name" value="MurD-like peptide ligases, peptide-binding domain"/>
    <property type="match status" value="1"/>
</dbReference>
<evidence type="ECO:0000256" key="7">
    <source>
        <dbReference type="ARBA" id="ARBA00022741"/>
    </source>
</evidence>
<organism evidence="21">
    <name type="scientific">Candidatus Kentrum sp. SD</name>
    <dbReference type="NCBI Taxonomy" id="2126332"/>
    <lineage>
        <taxon>Bacteria</taxon>
        <taxon>Pseudomonadati</taxon>
        <taxon>Pseudomonadota</taxon>
        <taxon>Gammaproteobacteria</taxon>
        <taxon>Candidatus Kentrum</taxon>
    </lineage>
</organism>
<evidence type="ECO:0000256" key="11">
    <source>
        <dbReference type="ARBA" id="ARBA00023306"/>
    </source>
</evidence>
<reference evidence="21" key="1">
    <citation type="submission" date="2019-02" db="EMBL/GenBank/DDBJ databases">
        <authorList>
            <person name="Gruber-Vodicka R. H."/>
            <person name="Seah K. B. B."/>
        </authorList>
    </citation>
    <scope>NUCLEOTIDE SEQUENCE</scope>
    <source>
        <strain evidence="21">BECK_S127</strain>
        <strain evidence="20">BECK_S1320</strain>
        <strain evidence="19">BECK_S1321</strain>
    </source>
</reference>
<evidence type="ECO:0000256" key="13">
    <source>
        <dbReference type="ARBA" id="ARBA00047833"/>
    </source>
</evidence>
<feature type="domain" description="Mur ligase N-terminal catalytic" evidence="16">
    <location>
        <begin position="19"/>
        <end position="117"/>
    </location>
</feature>
<keyword evidence="12 14" id="KW-0961">Cell wall biogenesis/degradation</keyword>
<evidence type="ECO:0000259" key="17">
    <source>
        <dbReference type="Pfam" id="PF02875"/>
    </source>
</evidence>
<dbReference type="Gene3D" id="3.90.190.20">
    <property type="entry name" value="Mur ligase, C-terminal domain"/>
    <property type="match status" value="1"/>
</dbReference>
<dbReference type="InterPro" id="IPR000713">
    <property type="entry name" value="Mur_ligase_N"/>
</dbReference>